<evidence type="ECO:0000313" key="4">
    <source>
        <dbReference type="Proteomes" id="UP000284660"/>
    </source>
</evidence>
<feature type="transmembrane region" description="Helical" evidence="1">
    <location>
        <begin position="287"/>
        <end position="305"/>
    </location>
</feature>
<reference evidence="2 5" key="2">
    <citation type="journal article" date="2019" name="Nat. Med.">
        <title>A library of human gut bacterial isolates paired with longitudinal multiomics data enables mechanistic microbiome research.</title>
        <authorList>
            <person name="Poyet M."/>
            <person name="Groussin M."/>
            <person name="Gibbons S.M."/>
            <person name="Avila-Pacheco J."/>
            <person name="Jiang X."/>
            <person name="Kearney S.M."/>
            <person name="Perrotta A.R."/>
            <person name="Berdy B."/>
            <person name="Zhao S."/>
            <person name="Lieberman T.D."/>
            <person name="Swanson P.K."/>
            <person name="Smith M."/>
            <person name="Roesemann S."/>
            <person name="Alexander J.E."/>
            <person name="Rich S.A."/>
            <person name="Livny J."/>
            <person name="Vlamakis H."/>
            <person name="Clish C."/>
            <person name="Bullock K."/>
            <person name="Deik A."/>
            <person name="Scott J."/>
            <person name="Pierce K.A."/>
            <person name="Xavier R.J."/>
            <person name="Alm E.J."/>
        </authorList>
    </citation>
    <scope>NUCLEOTIDE SEQUENCE [LARGE SCALE GENOMIC DNA]</scope>
    <source>
        <strain evidence="2 5">BIOML-A9</strain>
    </source>
</reference>
<dbReference type="EMBL" id="QSJN01000009">
    <property type="protein sequence ID" value="RHD73143.1"/>
    <property type="molecule type" value="Genomic_DNA"/>
</dbReference>
<feature type="transmembrane region" description="Helical" evidence="1">
    <location>
        <begin position="340"/>
        <end position="365"/>
    </location>
</feature>
<feature type="transmembrane region" description="Helical" evidence="1">
    <location>
        <begin position="377"/>
        <end position="395"/>
    </location>
</feature>
<protein>
    <submittedName>
        <fullName evidence="3">Oligosaccharide repeat unit polymerase</fullName>
    </submittedName>
</protein>
<proteinExistence type="predicted"/>
<feature type="transmembrane region" description="Helical" evidence="1">
    <location>
        <begin position="178"/>
        <end position="193"/>
    </location>
</feature>
<keyword evidence="1" id="KW-1133">Transmembrane helix</keyword>
<accession>A0A3R6KCH6</accession>
<gene>
    <name evidence="3" type="ORF">DW782_14960</name>
    <name evidence="2" type="ORF">GKD67_12105</name>
</gene>
<feature type="transmembrane region" description="Helical" evidence="1">
    <location>
        <begin position="33"/>
        <end position="51"/>
    </location>
</feature>
<dbReference type="EMBL" id="WKMY01000007">
    <property type="protein sequence ID" value="MRY93954.1"/>
    <property type="molecule type" value="Genomic_DNA"/>
</dbReference>
<keyword evidence="1" id="KW-0812">Transmembrane</keyword>
<evidence type="ECO:0000256" key="1">
    <source>
        <dbReference type="SAM" id="Phobius"/>
    </source>
</evidence>
<evidence type="ECO:0000313" key="2">
    <source>
        <dbReference type="EMBL" id="MRY93954.1"/>
    </source>
</evidence>
<dbReference type="NCBIfam" id="TIGR04370">
    <property type="entry name" value="glyco_rpt_poly"/>
    <property type="match status" value="1"/>
</dbReference>
<feature type="transmembrane region" description="Helical" evidence="1">
    <location>
        <begin position="227"/>
        <end position="247"/>
    </location>
</feature>
<feature type="transmembrane region" description="Helical" evidence="1">
    <location>
        <begin position="199"/>
        <end position="215"/>
    </location>
</feature>
<keyword evidence="1" id="KW-0472">Membrane</keyword>
<evidence type="ECO:0000313" key="3">
    <source>
        <dbReference type="EMBL" id="RHD73143.1"/>
    </source>
</evidence>
<reference evidence="3 4" key="1">
    <citation type="submission" date="2018-08" db="EMBL/GenBank/DDBJ databases">
        <title>A genome reference for cultivated species of the human gut microbiota.</title>
        <authorList>
            <person name="Zou Y."/>
            <person name="Xue W."/>
            <person name="Luo G."/>
        </authorList>
    </citation>
    <scope>NUCLEOTIDE SEQUENCE [LARGE SCALE GENOMIC DNA]</scope>
    <source>
        <strain evidence="3 4">AM30-4</strain>
    </source>
</reference>
<feature type="transmembrane region" description="Helical" evidence="1">
    <location>
        <begin position="57"/>
        <end position="75"/>
    </location>
</feature>
<dbReference type="Proteomes" id="UP000461276">
    <property type="component" value="Unassembled WGS sequence"/>
</dbReference>
<organism evidence="3 4">
    <name type="scientific">Parabacteroides distasonis</name>
    <dbReference type="NCBI Taxonomy" id="823"/>
    <lineage>
        <taxon>Bacteria</taxon>
        <taxon>Pseudomonadati</taxon>
        <taxon>Bacteroidota</taxon>
        <taxon>Bacteroidia</taxon>
        <taxon>Bacteroidales</taxon>
        <taxon>Tannerellaceae</taxon>
        <taxon>Parabacteroides</taxon>
    </lineage>
</organism>
<feature type="transmembrane region" description="Helical" evidence="1">
    <location>
        <begin position="6"/>
        <end position="21"/>
    </location>
</feature>
<dbReference type="AlphaFoldDB" id="A0A3R6KCH6"/>
<feature type="transmembrane region" description="Helical" evidence="1">
    <location>
        <begin position="259"/>
        <end position="275"/>
    </location>
</feature>
<dbReference type="RefSeq" id="WP_008780904.1">
    <property type="nucleotide sequence ID" value="NZ_CP103079.1"/>
</dbReference>
<dbReference type="Proteomes" id="UP000284660">
    <property type="component" value="Unassembled WGS sequence"/>
</dbReference>
<feature type="transmembrane region" description="Helical" evidence="1">
    <location>
        <begin position="149"/>
        <end position="171"/>
    </location>
</feature>
<evidence type="ECO:0000313" key="5">
    <source>
        <dbReference type="Proteomes" id="UP000461276"/>
    </source>
</evidence>
<feature type="transmembrane region" description="Helical" evidence="1">
    <location>
        <begin position="96"/>
        <end position="115"/>
    </location>
</feature>
<sequence length="429" mass="48868">MSLPIITIIISIVGGAFFYKIKRTLWNPASVFLFEWALVIYLASLQLYNLIDISTEAYAFVLIGVIAFFVGSLFGDNLRSGKNRIDRVYEINYSRMNIASIVIIVFSLFRILFIIKLLSGGFSWWEIRLMSTSGEGGIGTLKGGNVAMFIHDCIIAPLMYLIVPTLFVELLIGARNKKFVLLSLIAMTCYSISTVSRAVWAFSVLYILFIVLLYGKKYSLSKKVKRMMKYGVVLIILLCVIIYRITLMRNVEADVFTNMYAYIAGCMPLLTLHLNDAISSLRTYGAMSLNGFLYPIFFVFNYLHIFSYPDAFVNAQNVKNSLEIFMPLSPDITMNAYVTLFYYFYIDFGYFGIALGSFVFGFLCMKSYKSWKRNGNVRSLVAYLILIQFIVFSVARIYTGLSTRALSLVWLFLLFRKVRIGMSEKGGRV</sequence>
<name>A0A3R6KCH6_PARDI</name>
<comment type="caution">
    <text evidence="3">The sequence shown here is derived from an EMBL/GenBank/DDBJ whole genome shotgun (WGS) entry which is preliminary data.</text>
</comment>